<feature type="domain" description="Methanolan biosynthesis EpsI" evidence="9">
    <location>
        <begin position="314"/>
        <end position="511"/>
    </location>
</feature>
<keyword evidence="2" id="KW-1003">Cell membrane</keyword>
<feature type="transmembrane region" description="Helical" evidence="8">
    <location>
        <begin position="45"/>
        <end position="64"/>
    </location>
</feature>
<feature type="transmembrane region" description="Helical" evidence="8">
    <location>
        <begin position="265"/>
        <end position="282"/>
    </location>
</feature>
<organism evidence="10 11">
    <name type="scientific">Pelomonas margarita</name>
    <dbReference type="NCBI Taxonomy" id="3299031"/>
    <lineage>
        <taxon>Bacteria</taxon>
        <taxon>Pseudomonadati</taxon>
        <taxon>Pseudomonadota</taxon>
        <taxon>Betaproteobacteria</taxon>
        <taxon>Burkholderiales</taxon>
        <taxon>Sphaerotilaceae</taxon>
        <taxon>Roseateles</taxon>
    </lineage>
</organism>
<keyword evidence="6 8" id="KW-1133">Transmembrane helix</keyword>
<proteinExistence type="predicted"/>
<evidence type="ECO:0000256" key="6">
    <source>
        <dbReference type="ARBA" id="ARBA00022989"/>
    </source>
</evidence>
<feature type="transmembrane region" description="Helical" evidence="8">
    <location>
        <begin position="101"/>
        <end position="119"/>
    </location>
</feature>
<feature type="transmembrane region" description="Helical" evidence="8">
    <location>
        <begin position="195"/>
        <end position="212"/>
    </location>
</feature>
<keyword evidence="7 8" id="KW-0472">Membrane</keyword>
<evidence type="ECO:0000259" key="9">
    <source>
        <dbReference type="Pfam" id="PF11984"/>
    </source>
</evidence>
<keyword evidence="11" id="KW-1185">Reference proteome</keyword>
<keyword evidence="5" id="KW-0378">Hydrolase</keyword>
<feature type="transmembrane region" description="Helical" evidence="8">
    <location>
        <begin position="224"/>
        <end position="245"/>
    </location>
</feature>
<evidence type="ECO:0000313" key="10">
    <source>
        <dbReference type="EMBL" id="MFG6443276.1"/>
    </source>
</evidence>
<dbReference type="InterPro" id="IPR026392">
    <property type="entry name" value="Exo/Archaeosortase_dom"/>
</dbReference>
<name>A0ABW7FPJ3_9BURK</name>
<gene>
    <name evidence="10" type="primary">epsI</name>
    <name evidence="10" type="ORF">ACG0Z3_21505</name>
</gene>
<dbReference type="NCBIfam" id="TIGR02914">
    <property type="entry name" value="EpsI_fam"/>
    <property type="match status" value="1"/>
</dbReference>
<dbReference type="NCBIfam" id="TIGR02602">
    <property type="entry name" value="8TM_EpsH"/>
    <property type="match status" value="1"/>
</dbReference>
<evidence type="ECO:0000256" key="3">
    <source>
        <dbReference type="ARBA" id="ARBA00022670"/>
    </source>
</evidence>
<dbReference type="RefSeq" id="WP_394401650.1">
    <property type="nucleotide sequence ID" value="NZ_JBIGHW010000018.1"/>
</dbReference>
<protein>
    <submittedName>
        <fullName evidence="10">Exosortase C-terminal domain/associated protein EpsI</fullName>
    </submittedName>
</protein>
<evidence type="ECO:0000256" key="2">
    <source>
        <dbReference type="ARBA" id="ARBA00022475"/>
    </source>
</evidence>
<accession>A0ABW7FPJ3</accession>
<dbReference type="Pfam" id="PF11984">
    <property type="entry name" value="DUF3485"/>
    <property type="match status" value="1"/>
</dbReference>
<comment type="subcellular location">
    <subcellularLocation>
        <location evidence="1">Cell membrane</location>
        <topology evidence="1">Multi-pass membrane protein</topology>
    </subcellularLocation>
</comment>
<evidence type="ECO:0000256" key="4">
    <source>
        <dbReference type="ARBA" id="ARBA00022692"/>
    </source>
</evidence>
<evidence type="ECO:0000256" key="8">
    <source>
        <dbReference type="SAM" id="Phobius"/>
    </source>
</evidence>
<comment type="caution">
    <text evidence="10">The sequence shown here is derived from an EMBL/GenBank/DDBJ whole genome shotgun (WGS) entry which is preliminary data.</text>
</comment>
<dbReference type="EMBL" id="JBIGHW010000018">
    <property type="protein sequence ID" value="MFG6443276.1"/>
    <property type="molecule type" value="Genomic_DNA"/>
</dbReference>
<dbReference type="Pfam" id="PF09721">
    <property type="entry name" value="Exosortase_EpsH"/>
    <property type="match status" value="1"/>
</dbReference>
<sequence>MQAWAARCPGAARLAPAPALAVAGAALALYAPELARLPIYWQNPAHSHGPLVLLASCALFVQTWRRAARRAPARPAPWAGVAALLLPALALLALGRLSATVQFSLLGLPLLLAALALWAGGPARLRAQGRFAYFFLLFLVPWPAVLTDPLTQPLKLLISVAAEQLLHGLGYPVARDGVVLQLGAYQLHVADACSGLHSLFMLEAFGLLYLHLLRQPSAVRQATLAALILPISFTANLLRVLALALLTFHGGSALGQGLLHEGSGLLLFTLALLLLAPADTLLRRFAPDRPTEAPAPPCPAGPITRPGWTQAAPLLLALACVQLAVQHASALPPGASHIDLQQHLPPQVGGWRLVAGGPDQVVLIGPGEADVYDQQVLRTYADPSGRLLMLNISHVSQVGVLADTAHDPALCYVGQGFQLLALQPAPVAGVPGHRLLARRGGRLEAASYWLRTGARYDDGPLSARLHLLRDRLAGHANDGLLARASVLLKHPDEAPEAHAALEDFLATLVSSSPAGARALLQP</sequence>
<evidence type="ECO:0000256" key="5">
    <source>
        <dbReference type="ARBA" id="ARBA00022801"/>
    </source>
</evidence>
<reference evidence="10 11" key="1">
    <citation type="submission" date="2024-08" db="EMBL/GenBank/DDBJ databases">
        <authorList>
            <person name="Lu H."/>
        </authorList>
    </citation>
    <scope>NUCLEOTIDE SEQUENCE [LARGE SCALE GENOMIC DNA]</scope>
    <source>
        <strain evidence="10 11">LKC17W</strain>
    </source>
</reference>
<dbReference type="Proteomes" id="UP001606301">
    <property type="component" value="Unassembled WGS sequence"/>
</dbReference>
<keyword evidence="3" id="KW-0645">Protease</keyword>
<feature type="transmembrane region" description="Helical" evidence="8">
    <location>
        <begin position="131"/>
        <end position="147"/>
    </location>
</feature>
<keyword evidence="4 8" id="KW-0812">Transmembrane</keyword>
<evidence type="ECO:0000256" key="7">
    <source>
        <dbReference type="ARBA" id="ARBA00023136"/>
    </source>
</evidence>
<dbReference type="InterPro" id="IPR014263">
    <property type="entry name" value="Methanolan_biosynth_EpsI"/>
</dbReference>
<evidence type="ECO:0000313" key="11">
    <source>
        <dbReference type="Proteomes" id="UP001606301"/>
    </source>
</evidence>
<evidence type="ECO:0000256" key="1">
    <source>
        <dbReference type="ARBA" id="ARBA00004651"/>
    </source>
</evidence>
<dbReference type="NCBIfam" id="TIGR04178">
    <property type="entry name" value="exo_archaeo"/>
    <property type="match status" value="1"/>
</dbReference>
<dbReference type="InterPro" id="IPR019127">
    <property type="entry name" value="Exosortase"/>
</dbReference>
<feature type="transmembrane region" description="Helical" evidence="8">
    <location>
        <begin position="76"/>
        <end position="95"/>
    </location>
</feature>
<dbReference type="InterPro" id="IPR013426">
    <property type="entry name" value="EpsH-like"/>
</dbReference>